<feature type="domain" description="Methyltransferase" evidence="1">
    <location>
        <begin position="42"/>
        <end position="133"/>
    </location>
</feature>
<protein>
    <recommendedName>
        <fullName evidence="1">Methyltransferase domain-containing protein</fullName>
    </recommendedName>
</protein>
<organism evidence="2 3">
    <name type="scientific">Actinomadura fulvescens</name>
    <dbReference type="NCBI Taxonomy" id="46160"/>
    <lineage>
        <taxon>Bacteria</taxon>
        <taxon>Bacillati</taxon>
        <taxon>Actinomycetota</taxon>
        <taxon>Actinomycetes</taxon>
        <taxon>Streptosporangiales</taxon>
        <taxon>Thermomonosporaceae</taxon>
        <taxon>Actinomadura</taxon>
    </lineage>
</organism>
<dbReference type="PANTHER" id="PTHR42912:SF93">
    <property type="entry name" value="N6-ADENOSINE-METHYLTRANSFERASE TMT1A"/>
    <property type="match status" value="1"/>
</dbReference>
<dbReference type="InterPro" id="IPR007061">
    <property type="entry name" value="MST-like"/>
</dbReference>
<evidence type="ECO:0000313" key="3">
    <source>
        <dbReference type="Proteomes" id="UP001501509"/>
    </source>
</evidence>
<dbReference type="InterPro" id="IPR050508">
    <property type="entry name" value="Methyltransf_Superfamily"/>
</dbReference>
<dbReference type="InterPro" id="IPR034660">
    <property type="entry name" value="DinB/YfiT-like"/>
</dbReference>
<dbReference type="InterPro" id="IPR041698">
    <property type="entry name" value="Methyltransf_25"/>
</dbReference>
<dbReference type="Pfam" id="PF13649">
    <property type="entry name" value="Methyltransf_25"/>
    <property type="match status" value="1"/>
</dbReference>
<sequence length="368" mass="40217">MSSTDAVTFWDGVYAARSAAGDPRPNVRLAETVTGLPAGEALDLGCGDGGDALWLARQGWRVTAVDISAVAVERLTGLARSHGLQITAERRDLRDSFPQGGFDLICAHYLHTPFDLDRTTVLRTAAHALRPGGRLLVVDHGSTAPWSWDQGREVRYPTPREVAADIDLDPATWTVERADAPRRIASGPGGRTAQVTDHVLLIRRTKETTIRRRDTPPPRTGNNEIETLRGFLDYLRASIAAKVDGAPEPQVRTAAVPSGTNLLGLLNHLTFVERSMFLGDNVTNWQATFQAAPADSVTDVVTRYRETVERADDVLDQCTDPGAPLPRPRSRRPAPSVRWALTHMIEETGRHTGHADILRELIDGTTGR</sequence>
<gene>
    <name evidence="2" type="ORF">GCM10010411_88140</name>
</gene>
<dbReference type="SUPFAM" id="SSF53335">
    <property type="entry name" value="S-adenosyl-L-methionine-dependent methyltransferases"/>
    <property type="match status" value="1"/>
</dbReference>
<accession>A0ABP6D6T8</accession>
<dbReference type="Gene3D" id="1.20.120.450">
    <property type="entry name" value="dinb family like domain"/>
    <property type="match status" value="1"/>
</dbReference>
<dbReference type="Pfam" id="PF04978">
    <property type="entry name" value="MST"/>
    <property type="match status" value="1"/>
</dbReference>
<reference evidence="3" key="1">
    <citation type="journal article" date="2019" name="Int. J. Syst. Evol. Microbiol.">
        <title>The Global Catalogue of Microorganisms (GCM) 10K type strain sequencing project: providing services to taxonomists for standard genome sequencing and annotation.</title>
        <authorList>
            <consortium name="The Broad Institute Genomics Platform"/>
            <consortium name="The Broad Institute Genome Sequencing Center for Infectious Disease"/>
            <person name="Wu L."/>
            <person name="Ma J."/>
        </authorList>
    </citation>
    <scope>NUCLEOTIDE SEQUENCE [LARGE SCALE GENOMIC DNA]</scope>
    <source>
        <strain evidence="3">JCM 6833</strain>
    </source>
</reference>
<name>A0ABP6D6T8_9ACTN</name>
<dbReference type="Gene3D" id="3.40.50.150">
    <property type="entry name" value="Vaccinia Virus protein VP39"/>
    <property type="match status" value="1"/>
</dbReference>
<dbReference type="PANTHER" id="PTHR42912">
    <property type="entry name" value="METHYLTRANSFERASE"/>
    <property type="match status" value="1"/>
</dbReference>
<dbReference type="CDD" id="cd02440">
    <property type="entry name" value="AdoMet_MTases"/>
    <property type="match status" value="1"/>
</dbReference>
<dbReference type="Proteomes" id="UP001501509">
    <property type="component" value="Unassembled WGS sequence"/>
</dbReference>
<comment type="caution">
    <text evidence="2">The sequence shown here is derived from an EMBL/GenBank/DDBJ whole genome shotgun (WGS) entry which is preliminary data.</text>
</comment>
<evidence type="ECO:0000259" key="1">
    <source>
        <dbReference type="Pfam" id="PF13649"/>
    </source>
</evidence>
<dbReference type="SUPFAM" id="SSF109854">
    <property type="entry name" value="DinB/YfiT-like putative metalloenzymes"/>
    <property type="match status" value="1"/>
</dbReference>
<proteinExistence type="predicted"/>
<evidence type="ECO:0000313" key="2">
    <source>
        <dbReference type="EMBL" id="GAA2635473.1"/>
    </source>
</evidence>
<dbReference type="InterPro" id="IPR029063">
    <property type="entry name" value="SAM-dependent_MTases_sf"/>
</dbReference>
<keyword evidence="3" id="KW-1185">Reference proteome</keyword>
<dbReference type="EMBL" id="BAAATD010000019">
    <property type="protein sequence ID" value="GAA2635473.1"/>
    <property type="molecule type" value="Genomic_DNA"/>
</dbReference>